<accession>A0ABN2HH11</accession>
<protein>
    <submittedName>
        <fullName evidence="2">Uma2 family endonuclease</fullName>
    </submittedName>
</protein>
<evidence type="ECO:0000313" key="3">
    <source>
        <dbReference type="Proteomes" id="UP001500618"/>
    </source>
</evidence>
<dbReference type="Proteomes" id="UP001500618">
    <property type="component" value="Unassembled WGS sequence"/>
</dbReference>
<reference evidence="2 3" key="1">
    <citation type="journal article" date="2019" name="Int. J. Syst. Evol. Microbiol.">
        <title>The Global Catalogue of Microorganisms (GCM) 10K type strain sequencing project: providing services to taxonomists for standard genome sequencing and annotation.</title>
        <authorList>
            <consortium name="The Broad Institute Genomics Platform"/>
            <consortium name="The Broad Institute Genome Sequencing Center for Infectious Disease"/>
            <person name="Wu L."/>
            <person name="Ma J."/>
        </authorList>
    </citation>
    <scope>NUCLEOTIDE SEQUENCE [LARGE SCALE GENOMIC DNA]</scope>
    <source>
        <strain evidence="2 3">JCM 14718</strain>
    </source>
</reference>
<dbReference type="PANTHER" id="PTHR35400:SF3">
    <property type="entry name" value="SLL1072 PROTEIN"/>
    <property type="match status" value="1"/>
</dbReference>
<proteinExistence type="predicted"/>
<dbReference type="SUPFAM" id="SSF52980">
    <property type="entry name" value="Restriction endonuclease-like"/>
    <property type="match status" value="1"/>
</dbReference>
<comment type="caution">
    <text evidence="2">The sequence shown here is derived from an EMBL/GenBank/DDBJ whole genome shotgun (WGS) entry which is preliminary data.</text>
</comment>
<dbReference type="PANTHER" id="PTHR35400">
    <property type="entry name" value="SLR1083 PROTEIN"/>
    <property type="match status" value="1"/>
</dbReference>
<keyword evidence="2" id="KW-0540">Nuclease</keyword>
<dbReference type="InterPro" id="IPR011335">
    <property type="entry name" value="Restrct_endonuc-II-like"/>
</dbReference>
<dbReference type="CDD" id="cd06260">
    <property type="entry name" value="DUF820-like"/>
    <property type="match status" value="1"/>
</dbReference>
<name>A0ABN2HH11_9ACTN</name>
<evidence type="ECO:0000313" key="2">
    <source>
        <dbReference type="EMBL" id="GAA1687849.1"/>
    </source>
</evidence>
<keyword evidence="2" id="KW-0378">Hydrolase</keyword>
<evidence type="ECO:0000259" key="1">
    <source>
        <dbReference type="Pfam" id="PF05685"/>
    </source>
</evidence>
<organism evidence="2 3">
    <name type="scientific">Fodinicola feengrottensis</name>
    <dbReference type="NCBI Taxonomy" id="435914"/>
    <lineage>
        <taxon>Bacteria</taxon>
        <taxon>Bacillati</taxon>
        <taxon>Actinomycetota</taxon>
        <taxon>Actinomycetes</taxon>
        <taxon>Mycobacteriales</taxon>
        <taxon>Fodinicola</taxon>
    </lineage>
</organism>
<feature type="domain" description="Putative restriction endonuclease" evidence="1">
    <location>
        <begin position="30"/>
        <end position="167"/>
    </location>
</feature>
<gene>
    <name evidence="2" type="ORF">GCM10009765_41660</name>
</gene>
<dbReference type="EMBL" id="BAAANY010000015">
    <property type="protein sequence ID" value="GAA1687849.1"/>
    <property type="molecule type" value="Genomic_DNA"/>
</dbReference>
<keyword evidence="2" id="KW-0255">Endonuclease</keyword>
<dbReference type="GO" id="GO:0004519">
    <property type="term" value="F:endonuclease activity"/>
    <property type="evidence" value="ECO:0007669"/>
    <property type="project" value="UniProtKB-KW"/>
</dbReference>
<dbReference type="InterPro" id="IPR012296">
    <property type="entry name" value="Nuclease_put_TT1808"/>
</dbReference>
<dbReference type="Pfam" id="PF05685">
    <property type="entry name" value="Uma2"/>
    <property type="match status" value="1"/>
</dbReference>
<dbReference type="Gene3D" id="3.90.1570.10">
    <property type="entry name" value="tt1808, chain A"/>
    <property type="match status" value="1"/>
</dbReference>
<dbReference type="InterPro" id="IPR008538">
    <property type="entry name" value="Uma2"/>
</dbReference>
<sequence length="207" mass="22842">MCHALGKRLEGFVTALPVPEDQLAKLLTVAEYAALPQNALRPWELQEGILFRSPRPGYDHVDASLELAIQIKAQLPGDLWVMQDASVDLELAAPDEPGFVRAPDLFIVERAVRDEVRRRKRLIRAAEVLLAVEIISPGSKRMDLVVKRAEYADAGIGQYWIIDLDPPTSLTACHLTEGFGYMDGGTVTGKYEAALPVPLVVDLDRLC</sequence>
<keyword evidence="3" id="KW-1185">Reference proteome</keyword>